<comment type="caution">
    <text evidence="2">The sequence shown here is derived from an EMBL/GenBank/DDBJ whole genome shotgun (WGS) entry which is preliminary data.</text>
</comment>
<evidence type="ECO:0000256" key="1">
    <source>
        <dbReference type="SAM" id="Phobius"/>
    </source>
</evidence>
<proteinExistence type="predicted"/>
<dbReference type="RefSeq" id="WP_003782051.1">
    <property type="nucleotide sequence ID" value="NZ_GL870929.1"/>
</dbReference>
<keyword evidence="1" id="KW-0472">Membrane</keyword>
<evidence type="ECO:0000313" key="3">
    <source>
        <dbReference type="Proteomes" id="UP000004088"/>
    </source>
</evidence>
<dbReference type="STRING" id="888741.HMPREF9098_0774"/>
<dbReference type="Proteomes" id="UP000004088">
    <property type="component" value="Unassembled WGS sequence"/>
</dbReference>
<accession>F0EY66</accession>
<name>F0EY66_9NEIS</name>
<keyword evidence="1" id="KW-1133">Transmembrane helix</keyword>
<sequence>MKHLNPKQRRPLLLAAIALWLISLPLPVFIFGQNHDYDGITTLLLGTIFGFTTREIGYYAVYANYIWLFIVITLMFRPCSRTTGSILNACL</sequence>
<keyword evidence="3" id="KW-1185">Reference proteome</keyword>
<dbReference type="HOGENOM" id="CLU_2423009_0_0_4"/>
<dbReference type="EMBL" id="AEWV01000014">
    <property type="protein sequence ID" value="EGC17796.1"/>
    <property type="molecule type" value="Genomic_DNA"/>
</dbReference>
<protein>
    <submittedName>
        <fullName evidence="2">Uncharacterized protein</fullName>
    </submittedName>
</protein>
<feature type="transmembrane region" description="Helical" evidence="1">
    <location>
        <begin position="56"/>
        <end position="76"/>
    </location>
</feature>
<gene>
    <name evidence="2" type="ORF">HMPREF9098_0774</name>
</gene>
<reference evidence="2 3" key="1">
    <citation type="submission" date="2011-01" db="EMBL/GenBank/DDBJ databases">
        <authorList>
            <person name="Muzny D."/>
            <person name="Qin X."/>
            <person name="Deng J."/>
            <person name="Jiang H."/>
            <person name="Liu Y."/>
            <person name="Qu J."/>
            <person name="Song X.-Z."/>
            <person name="Zhang L."/>
            <person name="Thornton R."/>
            <person name="Coyle M."/>
            <person name="Francisco L."/>
            <person name="Jackson L."/>
            <person name="Javaid M."/>
            <person name="Korchina V."/>
            <person name="Kovar C."/>
            <person name="Mata R."/>
            <person name="Mathew T."/>
            <person name="Ngo R."/>
            <person name="Nguyen L."/>
            <person name="Nguyen N."/>
            <person name="Okwuonu G."/>
            <person name="Ongeri F."/>
            <person name="Pham C."/>
            <person name="Simmons D."/>
            <person name="Wilczek-Boney K."/>
            <person name="Hale W."/>
            <person name="Jakkamsetti A."/>
            <person name="Pham P."/>
            <person name="Ruth R."/>
            <person name="San Lucas F."/>
            <person name="Warren J."/>
            <person name="Zhang J."/>
            <person name="Zhao Z."/>
            <person name="Zhou C."/>
            <person name="Zhu D."/>
            <person name="Lee S."/>
            <person name="Bess C."/>
            <person name="Blankenburg K."/>
            <person name="Forbes L."/>
            <person name="Fu Q."/>
            <person name="Gubbala S."/>
            <person name="Hirani K."/>
            <person name="Jayaseelan J.C."/>
            <person name="Lara F."/>
            <person name="Munidasa M."/>
            <person name="Palculict T."/>
            <person name="Patil S."/>
            <person name="Pu L.-L."/>
            <person name="Saada N."/>
            <person name="Tang L."/>
            <person name="Weissenberger G."/>
            <person name="Zhu Y."/>
            <person name="Hemphill L."/>
            <person name="Shang Y."/>
            <person name="Youmans B."/>
            <person name="Ayvaz T."/>
            <person name="Ross M."/>
            <person name="Santibanez J."/>
            <person name="Aqrawi P."/>
            <person name="Gross S."/>
            <person name="Joshi V."/>
            <person name="Fowler G."/>
            <person name="Nazareth L."/>
            <person name="Reid J."/>
            <person name="Worley K."/>
            <person name="Petrosino J."/>
            <person name="Highlander S."/>
            <person name="Gibbs R."/>
        </authorList>
    </citation>
    <scope>NUCLEOTIDE SEQUENCE [LARGE SCALE GENOMIC DNA]</scope>
    <source>
        <strain evidence="2 3">ATCC 33394</strain>
    </source>
</reference>
<organism evidence="2 3">
    <name type="scientific">Kingella denitrificans ATCC 33394</name>
    <dbReference type="NCBI Taxonomy" id="888741"/>
    <lineage>
        <taxon>Bacteria</taxon>
        <taxon>Pseudomonadati</taxon>
        <taxon>Pseudomonadota</taxon>
        <taxon>Betaproteobacteria</taxon>
        <taxon>Neisseriales</taxon>
        <taxon>Neisseriaceae</taxon>
        <taxon>Kingella</taxon>
    </lineage>
</organism>
<dbReference type="AlphaFoldDB" id="F0EY66"/>
<keyword evidence="1" id="KW-0812">Transmembrane</keyword>
<evidence type="ECO:0000313" key="2">
    <source>
        <dbReference type="EMBL" id="EGC17796.1"/>
    </source>
</evidence>